<proteinExistence type="predicted"/>
<dbReference type="SMART" id="SM00850">
    <property type="entry name" value="LytTR"/>
    <property type="match status" value="1"/>
</dbReference>
<keyword evidence="2" id="KW-1133">Transmembrane helix</keyword>
<evidence type="ECO:0000313" key="5">
    <source>
        <dbReference type="Proteomes" id="UP000607796"/>
    </source>
</evidence>
<organism evidence="4 5">
    <name type="scientific">Salipiger mangrovisoli</name>
    <dbReference type="NCBI Taxonomy" id="2865933"/>
    <lineage>
        <taxon>Bacteria</taxon>
        <taxon>Pseudomonadati</taxon>
        <taxon>Pseudomonadota</taxon>
        <taxon>Alphaproteobacteria</taxon>
        <taxon>Rhodobacterales</taxon>
        <taxon>Roseobacteraceae</taxon>
        <taxon>Salipiger</taxon>
    </lineage>
</organism>
<keyword evidence="2" id="KW-0472">Membrane</keyword>
<dbReference type="Gene3D" id="2.40.50.1020">
    <property type="entry name" value="LytTr DNA-binding domain"/>
    <property type="match status" value="1"/>
</dbReference>
<reference evidence="4 5" key="1">
    <citation type="journal article" date="2021" name="Int. J. Syst. Evol. Microbiol.">
        <title>Salipiger mangrovisoli sp. nov., isolated from mangrove soil and the proposal for the reclassification of Paraphaeobacter pallidus as Salipiger pallidus comb. nov.</title>
        <authorList>
            <person name="Du J."/>
            <person name="Liu Y."/>
            <person name="Pei T."/>
            <person name="Deng M.R."/>
            <person name="Zhu H."/>
        </authorList>
    </citation>
    <scope>NUCLEOTIDE SEQUENCE [LARGE SCALE GENOMIC DNA]</scope>
    <source>
        <strain evidence="4 5">6D45A</strain>
    </source>
</reference>
<dbReference type="EMBL" id="JADFFK010000001">
    <property type="protein sequence ID" value="MBE9635424.1"/>
    <property type="molecule type" value="Genomic_DNA"/>
</dbReference>
<name>A0ABR9WVW0_9RHOB</name>
<dbReference type="PROSITE" id="PS50930">
    <property type="entry name" value="HTH_LYTTR"/>
    <property type="match status" value="1"/>
</dbReference>
<evidence type="ECO:0000256" key="1">
    <source>
        <dbReference type="SAM" id="MobiDB-lite"/>
    </source>
</evidence>
<dbReference type="Proteomes" id="UP000607796">
    <property type="component" value="Unassembled WGS sequence"/>
</dbReference>
<evidence type="ECO:0000313" key="4">
    <source>
        <dbReference type="EMBL" id="MBE9635424.1"/>
    </source>
</evidence>
<protein>
    <submittedName>
        <fullName evidence="4">LytTR family transcriptional regulator</fullName>
    </submittedName>
</protein>
<comment type="caution">
    <text evidence="4">The sequence shown here is derived from an EMBL/GenBank/DDBJ whole genome shotgun (WGS) entry which is preliminary data.</text>
</comment>
<feature type="domain" description="HTH LytTR-type" evidence="3">
    <location>
        <begin position="195"/>
        <end position="288"/>
    </location>
</feature>
<sequence>MKTVLAQDLGLIDVAGRPIRLCAAEFLFLFRLPRTWRYLVMVFGVLLAADPAAVGDRLPPTAYVLAWLFGISCYFVSQTVLMLGIAVLRRSLPPWPVYWPIVSLLALAPTLSLLDRGLESLLDVCLWPLLLSKMLYLLVVIGMFETIFMRFVFSPAPSEAAAESPQGDGPPVTGPQPAAAEAPDRGRMLLLAAQPVPLAEIIYLEARQHHVCAALTGGNLTLRTRLADVLAQTTPEDGVQTHRSWWVARQAVAGLESWDGKPIIRLRNGASVPVARSRLAEVERWLATHGPEPAN</sequence>
<evidence type="ECO:0000256" key="2">
    <source>
        <dbReference type="SAM" id="Phobius"/>
    </source>
</evidence>
<gene>
    <name evidence="4" type="ORF">IQ782_01080</name>
</gene>
<feature type="transmembrane region" description="Helical" evidence="2">
    <location>
        <begin position="95"/>
        <end position="114"/>
    </location>
</feature>
<keyword evidence="5" id="KW-1185">Reference proteome</keyword>
<feature type="transmembrane region" description="Helical" evidence="2">
    <location>
        <begin position="66"/>
        <end position="88"/>
    </location>
</feature>
<dbReference type="InterPro" id="IPR007492">
    <property type="entry name" value="LytTR_DNA-bd_dom"/>
</dbReference>
<dbReference type="Pfam" id="PF04397">
    <property type="entry name" value="LytTR"/>
    <property type="match status" value="1"/>
</dbReference>
<feature type="region of interest" description="Disordered" evidence="1">
    <location>
        <begin position="161"/>
        <end position="180"/>
    </location>
</feature>
<evidence type="ECO:0000259" key="3">
    <source>
        <dbReference type="PROSITE" id="PS50930"/>
    </source>
</evidence>
<accession>A0ABR9WVW0</accession>
<keyword evidence="2" id="KW-0812">Transmembrane</keyword>
<feature type="transmembrane region" description="Helical" evidence="2">
    <location>
        <begin position="134"/>
        <end position="153"/>
    </location>
</feature>